<sequence length="65" mass="7800">MTLRLDEQEAEALRRRAAREGRSMQEVARQALREYIERTSRRELLDEVLDEQLPRYAEALERLGR</sequence>
<protein>
    <submittedName>
        <fullName evidence="2">Ribbon-helix-helix protein, CopG family</fullName>
    </submittedName>
</protein>
<dbReference type="EMBL" id="CP036402">
    <property type="protein sequence ID" value="QBI21864.1"/>
    <property type="molecule type" value="Genomic_DNA"/>
</dbReference>
<gene>
    <name evidence="2" type="ORF">ER308_02140</name>
</gene>
<dbReference type="Pfam" id="PF01402">
    <property type="entry name" value="RHH_1"/>
    <property type="match status" value="1"/>
</dbReference>
<evidence type="ECO:0000313" key="2">
    <source>
        <dbReference type="EMBL" id="QBI21864.1"/>
    </source>
</evidence>
<name>A0A411YKW0_9ACTN</name>
<dbReference type="SUPFAM" id="SSF47598">
    <property type="entry name" value="Ribbon-helix-helix"/>
    <property type="match status" value="1"/>
</dbReference>
<dbReference type="AlphaFoldDB" id="A0A411YKW0"/>
<dbReference type="InterPro" id="IPR002145">
    <property type="entry name" value="CopG"/>
</dbReference>
<organism evidence="2 3">
    <name type="scientific">Egibacter rhizosphaerae</name>
    <dbReference type="NCBI Taxonomy" id="1670831"/>
    <lineage>
        <taxon>Bacteria</taxon>
        <taxon>Bacillati</taxon>
        <taxon>Actinomycetota</taxon>
        <taxon>Nitriliruptoria</taxon>
        <taxon>Egibacterales</taxon>
        <taxon>Egibacteraceae</taxon>
        <taxon>Egibacter</taxon>
    </lineage>
</organism>
<reference evidence="2 3" key="1">
    <citation type="submission" date="2019-01" db="EMBL/GenBank/DDBJ databases">
        <title>Egibacter rhizosphaerae EGI 80759T.</title>
        <authorList>
            <person name="Chen D.-D."/>
            <person name="Tian Y."/>
            <person name="Jiao J.-Y."/>
            <person name="Zhang X.-T."/>
            <person name="Zhang Y.-G."/>
            <person name="Zhang Y."/>
            <person name="Xiao M."/>
            <person name="Shu W.-S."/>
            <person name="Li W.-J."/>
        </authorList>
    </citation>
    <scope>NUCLEOTIDE SEQUENCE [LARGE SCALE GENOMIC DNA]</scope>
    <source>
        <strain evidence="2 3">EGI 80759</strain>
    </source>
</reference>
<dbReference type="InterPro" id="IPR010985">
    <property type="entry name" value="Ribbon_hlx_hlx"/>
</dbReference>
<dbReference type="OrthoDB" id="8907023at2"/>
<feature type="domain" description="Ribbon-helix-helix protein CopG" evidence="1">
    <location>
        <begin position="2"/>
        <end position="38"/>
    </location>
</feature>
<dbReference type="KEGG" id="erz:ER308_02140"/>
<keyword evidence="3" id="KW-1185">Reference proteome</keyword>
<dbReference type="GO" id="GO:0006355">
    <property type="term" value="P:regulation of DNA-templated transcription"/>
    <property type="evidence" value="ECO:0007669"/>
    <property type="project" value="InterPro"/>
</dbReference>
<dbReference type="Proteomes" id="UP000291469">
    <property type="component" value="Chromosome"/>
</dbReference>
<evidence type="ECO:0000313" key="3">
    <source>
        <dbReference type="Proteomes" id="UP000291469"/>
    </source>
</evidence>
<evidence type="ECO:0000259" key="1">
    <source>
        <dbReference type="Pfam" id="PF01402"/>
    </source>
</evidence>
<dbReference type="RefSeq" id="WP_131156855.1">
    <property type="nucleotide sequence ID" value="NZ_CP036402.1"/>
</dbReference>
<accession>A0A411YKW0</accession>
<proteinExistence type="predicted"/>